<sequence>MDYPPRTVAQEPVTVLVPHAEGEEALADIEGLELVRYDEQAEALPDAADRAAVLIPGFLATTDALKLVERCPRLRLVQLLSAGAEMWVGRLPDGVRLSDCQGAHGGVTAEWVLAATLAVLREIPPFVRAQDEGRWDQHITDTLTGKRVLLAGAGDLAEQTARRLETFDVAAITRVGRRARDGVHATSELPDLLPDHDVVVLLVPLTDETRGLADADFLAAMPDGALLVNAARGPVVDTDALLAELRAERLRAVVDVVDPEPLPADHPLWSAPNLLITPHVGGSVPGHLERAYRVVHTQLQAVARGEDPPNLVVDGY</sequence>
<proteinExistence type="predicted"/>
<dbReference type="PROSITE" id="PS00671">
    <property type="entry name" value="D_2_HYDROXYACID_DH_3"/>
    <property type="match status" value="1"/>
</dbReference>
<dbReference type="InterPro" id="IPR029753">
    <property type="entry name" value="D-isomer_DH_CS"/>
</dbReference>
<gene>
    <name evidence="4" type="ORF">GCM10023203_45140</name>
</gene>
<evidence type="ECO:0000256" key="2">
    <source>
        <dbReference type="ARBA" id="ARBA00023027"/>
    </source>
</evidence>
<keyword evidence="2" id="KW-0520">NAD</keyword>
<keyword evidence="5" id="KW-1185">Reference proteome</keyword>
<dbReference type="InterPro" id="IPR006140">
    <property type="entry name" value="D-isomer_DH_NAD-bd"/>
</dbReference>
<accession>A0ABP9EUF0</accession>
<evidence type="ECO:0000313" key="4">
    <source>
        <dbReference type="EMBL" id="GAA4887266.1"/>
    </source>
</evidence>
<dbReference type="Gene3D" id="3.40.50.720">
    <property type="entry name" value="NAD(P)-binding Rossmann-like Domain"/>
    <property type="match status" value="2"/>
</dbReference>
<dbReference type="Pfam" id="PF02826">
    <property type="entry name" value="2-Hacid_dh_C"/>
    <property type="match status" value="1"/>
</dbReference>
<protein>
    <submittedName>
        <fullName evidence="4">2-hydroxyacid dehydrogenase</fullName>
    </submittedName>
</protein>
<comment type="caution">
    <text evidence="4">The sequence shown here is derived from an EMBL/GenBank/DDBJ whole genome shotgun (WGS) entry which is preliminary data.</text>
</comment>
<dbReference type="SUPFAM" id="SSF51735">
    <property type="entry name" value="NAD(P)-binding Rossmann-fold domains"/>
    <property type="match status" value="1"/>
</dbReference>
<feature type="domain" description="D-isomer specific 2-hydroxyacid dehydrogenase NAD-binding" evidence="3">
    <location>
        <begin position="114"/>
        <end position="281"/>
    </location>
</feature>
<name>A0ABP9EUF0_9PSEU</name>
<dbReference type="PANTHER" id="PTHR43333">
    <property type="entry name" value="2-HACID_DH_C DOMAIN-CONTAINING PROTEIN"/>
    <property type="match status" value="1"/>
</dbReference>
<evidence type="ECO:0000313" key="5">
    <source>
        <dbReference type="Proteomes" id="UP001500457"/>
    </source>
</evidence>
<dbReference type="CDD" id="cd12166">
    <property type="entry name" value="2-Hacid_dh_7"/>
    <property type="match status" value="1"/>
</dbReference>
<organism evidence="4 5">
    <name type="scientific">Actinomycetospora straminea</name>
    <dbReference type="NCBI Taxonomy" id="663607"/>
    <lineage>
        <taxon>Bacteria</taxon>
        <taxon>Bacillati</taxon>
        <taxon>Actinomycetota</taxon>
        <taxon>Actinomycetes</taxon>
        <taxon>Pseudonocardiales</taxon>
        <taxon>Pseudonocardiaceae</taxon>
        <taxon>Actinomycetospora</taxon>
    </lineage>
</organism>
<dbReference type="EMBL" id="BAABHQ010000015">
    <property type="protein sequence ID" value="GAA4887266.1"/>
    <property type="molecule type" value="Genomic_DNA"/>
</dbReference>
<dbReference type="PANTHER" id="PTHR43333:SF1">
    <property type="entry name" value="D-ISOMER SPECIFIC 2-HYDROXYACID DEHYDROGENASE NAD-BINDING DOMAIN-CONTAINING PROTEIN"/>
    <property type="match status" value="1"/>
</dbReference>
<evidence type="ECO:0000256" key="1">
    <source>
        <dbReference type="ARBA" id="ARBA00023002"/>
    </source>
</evidence>
<dbReference type="InterPro" id="IPR036291">
    <property type="entry name" value="NAD(P)-bd_dom_sf"/>
</dbReference>
<dbReference type="Proteomes" id="UP001500457">
    <property type="component" value="Unassembled WGS sequence"/>
</dbReference>
<keyword evidence="1" id="KW-0560">Oxidoreductase</keyword>
<reference evidence="5" key="1">
    <citation type="journal article" date="2019" name="Int. J. Syst. Evol. Microbiol.">
        <title>The Global Catalogue of Microorganisms (GCM) 10K type strain sequencing project: providing services to taxonomists for standard genome sequencing and annotation.</title>
        <authorList>
            <consortium name="The Broad Institute Genomics Platform"/>
            <consortium name="The Broad Institute Genome Sequencing Center for Infectious Disease"/>
            <person name="Wu L."/>
            <person name="Ma J."/>
        </authorList>
    </citation>
    <scope>NUCLEOTIDE SEQUENCE [LARGE SCALE GENOMIC DNA]</scope>
    <source>
        <strain evidence="5">JCM 17983</strain>
    </source>
</reference>
<evidence type="ECO:0000259" key="3">
    <source>
        <dbReference type="Pfam" id="PF02826"/>
    </source>
</evidence>